<dbReference type="eggNOG" id="arCOG00893">
    <property type="taxonomic scope" value="Archaea"/>
</dbReference>
<dbReference type="PANTHER" id="PTHR42206">
    <property type="entry name" value="METAL-DEPENDENT HYDROLASE-RELATED"/>
    <property type="match status" value="1"/>
</dbReference>
<name>D5VRA0_METIM</name>
<dbReference type="HOGENOM" id="CLU_985571_0_0_2"/>
<gene>
    <name evidence="1" type="ordered locus">Metin_0433</name>
</gene>
<reference evidence="1" key="1">
    <citation type="submission" date="2010-04" db="EMBL/GenBank/DDBJ databases">
        <title>Complete sequence of Methanocaldococcus infernus ME.</title>
        <authorList>
            <consortium name="US DOE Joint Genome Institute"/>
            <person name="Lucas S."/>
            <person name="Copeland A."/>
            <person name="Lapidus A."/>
            <person name="Cheng J.-F."/>
            <person name="Bruce D."/>
            <person name="Goodwin L."/>
            <person name="Pitluck S."/>
            <person name="Munk A.C."/>
            <person name="Detter J.C."/>
            <person name="Han C."/>
            <person name="Tapia R."/>
            <person name="Land M."/>
            <person name="Hauser L."/>
            <person name="Kyrpides N."/>
            <person name="Mikhailova N."/>
            <person name="Sieprawska-Lupa M."/>
            <person name="Whitman W.B."/>
            <person name="Woyke T."/>
        </authorList>
    </citation>
    <scope>NUCLEOTIDE SEQUENCE [LARGE SCALE GENOMIC DNA]</scope>
    <source>
        <strain evidence="1">ME</strain>
    </source>
</reference>
<dbReference type="InterPro" id="IPR032466">
    <property type="entry name" value="Metal_Hydrolase"/>
</dbReference>
<dbReference type="AlphaFoldDB" id="D5VRA0"/>
<accession>D5VRA0</accession>
<dbReference type="Pfam" id="PF01026">
    <property type="entry name" value="TatD_DNase"/>
    <property type="match status" value="1"/>
</dbReference>
<dbReference type="GeneID" id="9131437"/>
<organism evidence="1 2">
    <name type="scientific">Methanocaldococcus infernus (strain DSM 11812 / JCM 15783 / ME)</name>
    <dbReference type="NCBI Taxonomy" id="573063"/>
    <lineage>
        <taxon>Archaea</taxon>
        <taxon>Methanobacteriati</taxon>
        <taxon>Methanobacteriota</taxon>
        <taxon>Methanomada group</taxon>
        <taxon>Methanococci</taxon>
        <taxon>Methanococcales</taxon>
        <taxon>Methanocaldococcaceae</taxon>
        <taxon>Methanocaldococcus</taxon>
    </lineage>
</organism>
<dbReference type="GO" id="GO:0016788">
    <property type="term" value="F:hydrolase activity, acting on ester bonds"/>
    <property type="evidence" value="ECO:0007669"/>
    <property type="project" value="InterPro"/>
</dbReference>
<dbReference type="OrthoDB" id="52767at2157"/>
<sequence length="274" mass="31305">MIITDNHAHVDNERGLGAIKVAKTFYNAGGRVLILLNKPTFDGNLTESMDILVKDIEKINKETKVKAFGLVGVHPAEITYLNQYMPLEKVKEKVIEAIDYASSLVESYDFLVGLGEVGRPHYQVPKEIIEVSNEILKYCMEKAKELDCSIQIHAEASSEEQFKEFSEMAKSVNLDPERVIKHHCGDMVLEGEKYKIFPSILANRVNEELIKKSLRFVMETDYIDDLKRPGVVLGIKTVPRVTKKLLQKGVLDEEKVYRIHKDNIERIYKIELEV</sequence>
<dbReference type="KEGG" id="mif:Metin_0433"/>
<evidence type="ECO:0000313" key="1">
    <source>
        <dbReference type="EMBL" id="ADG13103.1"/>
    </source>
</evidence>
<dbReference type="EMBL" id="CP002009">
    <property type="protein sequence ID" value="ADG13103.1"/>
    <property type="molecule type" value="Genomic_DNA"/>
</dbReference>
<dbReference type="Proteomes" id="UP000002061">
    <property type="component" value="Chromosome"/>
</dbReference>
<dbReference type="Gene3D" id="3.20.20.140">
    <property type="entry name" value="Metal-dependent hydrolases"/>
    <property type="match status" value="1"/>
</dbReference>
<dbReference type="SUPFAM" id="SSF51556">
    <property type="entry name" value="Metallo-dependent hydrolases"/>
    <property type="match status" value="1"/>
</dbReference>
<dbReference type="STRING" id="573063.Metin_0433"/>
<keyword evidence="2" id="KW-1185">Reference proteome</keyword>
<dbReference type="PIRSF" id="PIRSF004961">
    <property type="entry name" value="UCP004961_TatD"/>
    <property type="match status" value="1"/>
</dbReference>
<proteinExistence type="predicted"/>
<dbReference type="InterPro" id="IPR001130">
    <property type="entry name" value="TatD-like"/>
</dbReference>
<dbReference type="InterPro" id="IPR011589">
    <property type="entry name" value="UCP004961"/>
</dbReference>
<dbReference type="RefSeq" id="WP_013099849.1">
    <property type="nucleotide sequence ID" value="NC_014122.1"/>
</dbReference>
<protein>
    <submittedName>
        <fullName evidence="1">TatD-related deoxyribonuclease</fullName>
    </submittedName>
</protein>
<evidence type="ECO:0000313" key="2">
    <source>
        <dbReference type="Proteomes" id="UP000002061"/>
    </source>
</evidence>
<dbReference type="PANTHER" id="PTHR42206:SF1">
    <property type="entry name" value="METAL-DEPENDENT HYDROLASE"/>
    <property type="match status" value="1"/>
</dbReference>